<feature type="domain" description="GmrSD restriction endonucleases N-terminal" evidence="1">
    <location>
        <begin position="9"/>
        <end position="211"/>
    </location>
</feature>
<gene>
    <name evidence="3" type="ORF">LKD34_04815</name>
</gene>
<dbReference type="Pfam" id="PF03235">
    <property type="entry name" value="GmrSD_N"/>
    <property type="match status" value="1"/>
</dbReference>
<evidence type="ECO:0000259" key="2">
    <source>
        <dbReference type="Pfam" id="PF07510"/>
    </source>
</evidence>
<keyword evidence="3" id="KW-0540">Nuclease</keyword>
<feature type="domain" description="GmrSD restriction endonucleases C-terminal" evidence="2">
    <location>
        <begin position="423"/>
        <end position="566"/>
    </location>
</feature>
<name>A0ABS8FEE0_9FIRM</name>
<dbReference type="EMBL" id="JAJEQO010000005">
    <property type="protein sequence ID" value="MCC2212816.1"/>
    <property type="molecule type" value="Genomic_DNA"/>
</dbReference>
<organism evidence="3 4">
    <name type="scientific">Faecalibacterium hominis</name>
    <name type="common">ex Afrizal et al. 2022</name>
    <dbReference type="NCBI Taxonomy" id="2881265"/>
    <lineage>
        <taxon>Bacteria</taxon>
        <taxon>Bacillati</taxon>
        <taxon>Bacillota</taxon>
        <taxon>Clostridia</taxon>
        <taxon>Eubacteriales</taxon>
        <taxon>Oscillospiraceae</taxon>
        <taxon>Faecalibacterium</taxon>
    </lineage>
</organism>
<dbReference type="PANTHER" id="PTHR35149">
    <property type="entry name" value="SLL5132 PROTEIN"/>
    <property type="match status" value="1"/>
</dbReference>
<evidence type="ECO:0000313" key="4">
    <source>
        <dbReference type="Proteomes" id="UP001199236"/>
    </source>
</evidence>
<keyword evidence="3" id="KW-0378">Hydrolase</keyword>
<keyword evidence="3" id="KW-0255">Endonuclease</keyword>
<comment type="caution">
    <text evidence="3">The sequence shown here is derived from an EMBL/GenBank/DDBJ whole genome shotgun (WGS) entry which is preliminary data.</text>
</comment>
<sequence>MNAHKATITSIFDGTTLIEIPFFQRSYVWDKYLWERFLNDMEFTVKTKSPHFLGTLIFKDNGTPKSSEPYSTQLLLIDGQQRLTTYLIFLKVLCLKLGQSLTFDSHYRFPDTNDLSLQHGKNDRPAFEKVMGMTAPVSITDDFSKSRVVQAYNFFVESLDTSKLNYTTIVGKTHFVRIDLDANDDEQQIFDSLNSLGVSLTTSELLKNYFFSRNNLTDYQTIWEPVFDNSVATKEYWDTIIETGRIRRPLIDIFFDAYFQLFIQNKKYSISTEDKLIYARTDRLSNSYQSFVDNYCGGSKQIILSSLREYAKLFRKTFQPDICDTTIPSTFGIERLNVVIFGLKTTTLIPYVLYLAKNISDTTALNKMYGILESYVMRRIVTRASTTNYTKLFLSFIANEILTPQDLRDRLQVLGGTNSSIPDDTELRDGFEHSKLMNLYSKGVLYLIESHIRPAQSAVVLHGFNNYSLEHLMPKKWRNNWPACPTPLDAEKRDSILLTLGNLAIIPQSLNASIRDSDWSTKKAGKGQEKPGLTLCASGLSTLQDALTKTDWNESEIQTRALWLYKQAQSLWKF</sequence>
<dbReference type="Proteomes" id="UP001199236">
    <property type="component" value="Unassembled WGS sequence"/>
</dbReference>
<dbReference type="GO" id="GO:0004519">
    <property type="term" value="F:endonuclease activity"/>
    <property type="evidence" value="ECO:0007669"/>
    <property type="project" value="UniProtKB-KW"/>
</dbReference>
<reference evidence="3 4" key="1">
    <citation type="submission" date="2021-10" db="EMBL/GenBank/DDBJ databases">
        <title>Anaerobic single-cell dispensing facilitates the cultivation of human gut bacteria.</title>
        <authorList>
            <person name="Afrizal A."/>
        </authorList>
    </citation>
    <scope>NUCLEOTIDE SEQUENCE [LARGE SCALE GENOMIC DNA]</scope>
    <source>
        <strain evidence="3 4">CLA-AA-H223</strain>
    </source>
</reference>
<accession>A0ABS8FEE0</accession>
<dbReference type="InterPro" id="IPR004919">
    <property type="entry name" value="GmrSD_N"/>
</dbReference>
<dbReference type="Pfam" id="PF07510">
    <property type="entry name" value="GmrSD_C"/>
    <property type="match status" value="1"/>
</dbReference>
<dbReference type="InterPro" id="IPR011089">
    <property type="entry name" value="GmrSD_C"/>
</dbReference>
<evidence type="ECO:0000259" key="1">
    <source>
        <dbReference type="Pfam" id="PF03235"/>
    </source>
</evidence>
<protein>
    <submittedName>
        <fullName evidence="3">DUF262 domain-containing HNH endonuclease family protein</fullName>
    </submittedName>
</protein>
<dbReference type="RefSeq" id="WP_156059790.1">
    <property type="nucleotide sequence ID" value="NZ_JAJEQO010000005.1"/>
</dbReference>
<evidence type="ECO:0000313" key="3">
    <source>
        <dbReference type="EMBL" id="MCC2212816.1"/>
    </source>
</evidence>
<proteinExistence type="predicted"/>
<keyword evidence="4" id="KW-1185">Reference proteome</keyword>
<dbReference type="PANTHER" id="PTHR35149:SF1">
    <property type="entry name" value="DUF5655 DOMAIN-CONTAINING PROTEIN"/>
    <property type="match status" value="1"/>
</dbReference>